<accession>A0A9P0EA27</accession>
<proteinExistence type="predicted"/>
<dbReference type="Proteomes" id="UP001152798">
    <property type="component" value="Chromosome 2"/>
</dbReference>
<reference evidence="1" key="1">
    <citation type="submission" date="2022-01" db="EMBL/GenBank/DDBJ databases">
        <authorList>
            <person name="King R."/>
        </authorList>
    </citation>
    <scope>NUCLEOTIDE SEQUENCE</scope>
</reference>
<evidence type="ECO:0000313" key="2">
    <source>
        <dbReference type="Proteomes" id="UP001152798"/>
    </source>
</evidence>
<dbReference type="OrthoDB" id="10531546at2759"/>
<name>A0A9P0EA27_NEZVI</name>
<protein>
    <submittedName>
        <fullName evidence="1">Uncharacterized protein</fullName>
    </submittedName>
</protein>
<evidence type="ECO:0000313" key="1">
    <source>
        <dbReference type="EMBL" id="CAH1394376.1"/>
    </source>
</evidence>
<dbReference type="AlphaFoldDB" id="A0A9P0EA27"/>
<organism evidence="1 2">
    <name type="scientific">Nezara viridula</name>
    <name type="common">Southern green stink bug</name>
    <name type="synonym">Cimex viridulus</name>
    <dbReference type="NCBI Taxonomy" id="85310"/>
    <lineage>
        <taxon>Eukaryota</taxon>
        <taxon>Metazoa</taxon>
        <taxon>Ecdysozoa</taxon>
        <taxon>Arthropoda</taxon>
        <taxon>Hexapoda</taxon>
        <taxon>Insecta</taxon>
        <taxon>Pterygota</taxon>
        <taxon>Neoptera</taxon>
        <taxon>Paraneoptera</taxon>
        <taxon>Hemiptera</taxon>
        <taxon>Heteroptera</taxon>
        <taxon>Panheteroptera</taxon>
        <taxon>Pentatomomorpha</taxon>
        <taxon>Pentatomoidea</taxon>
        <taxon>Pentatomidae</taxon>
        <taxon>Pentatominae</taxon>
        <taxon>Nezara</taxon>
    </lineage>
</organism>
<keyword evidence="2" id="KW-1185">Reference proteome</keyword>
<sequence>MEEPLNTNNMEEASIRTSFIREHLKFQGIPLEYRPVIPKVTYSKSTLQTVLAVDILLQEYITTDSDIDEIRHWIYIAARTVVKQLGLIREVDPPKGKNISDVKRILVHLGGEG</sequence>
<gene>
    <name evidence="1" type="ORF">NEZAVI_LOCUS4893</name>
</gene>
<dbReference type="EMBL" id="OV725078">
    <property type="protein sequence ID" value="CAH1394376.1"/>
    <property type="molecule type" value="Genomic_DNA"/>
</dbReference>